<feature type="signal peptide" evidence="1">
    <location>
        <begin position="1"/>
        <end position="20"/>
    </location>
</feature>
<dbReference type="PATRIC" id="fig|1309411.5.peg.2932"/>
<reference evidence="2 3" key="1">
    <citation type="submission" date="2015-01" db="EMBL/GenBank/DDBJ databases">
        <title>Deinococcus soli/N5/whole genome sequencing.</title>
        <authorList>
            <person name="Kim M.K."/>
            <person name="Srinivasan S."/>
            <person name="Lee J.-J."/>
        </authorList>
    </citation>
    <scope>NUCLEOTIDE SEQUENCE [LARGE SCALE GENOMIC DNA]</scope>
    <source>
        <strain evidence="2 3">N5</strain>
    </source>
</reference>
<evidence type="ECO:0008006" key="4">
    <source>
        <dbReference type="Google" id="ProtNLM"/>
    </source>
</evidence>
<dbReference type="Proteomes" id="UP000034024">
    <property type="component" value="Chromosome"/>
</dbReference>
<accession>A0A0F7JNJ2</accession>
<evidence type="ECO:0000313" key="3">
    <source>
        <dbReference type="Proteomes" id="UP000034024"/>
    </source>
</evidence>
<dbReference type="OrthoDB" id="73663at2"/>
<proteinExistence type="predicted"/>
<name>A0A0F7JNJ2_9DEIO</name>
<keyword evidence="1" id="KW-0732">Signal</keyword>
<dbReference type="KEGG" id="dch:SY84_14400"/>
<dbReference type="PROSITE" id="PS51257">
    <property type="entry name" value="PROKAR_LIPOPROTEIN"/>
    <property type="match status" value="1"/>
</dbReference>
<dbReference type="AlphaFoldDB" id="A0A0F7JNJ2"/>
<keyword evidence="3" id="KW-1185">Reference proteome</keyword>
<feature type="chain" id="PRO_5002517465" description="Lipoprotein" evidence="1">
    <location>
        <begin position="21"/>
        <end position="164"/>
    </location>
</feature>
<organism evidence="2 3">
    <name type="scientific">Deinococcus soli</name>
    <name type="common">ex Cha et al. 2016</name>
    <dbReference type="NCBI Taxonomy" id="1309411"/>
    <lineage>
        <taxon>Bacteria</taxon>
        <taxon>Thermotogati</taxon>
        <taxon>Deinococcota</taxon>
        <taxon>Deinococci</taxon>
        <taxon>Deinococcales</taxon>
        <taxon>Deinococcaceae</taxon>
        <taxon>Deinococcus</taxon>
    </lineage>
</organism>
<sequence>MKPPALLGAALLASVLGACAPAVTAPQTGRIVNTRTGEEGTVTFTRGTLTPRLGDPFAPDNATIRIGGRTYVGRTYLLGGGALPGGLGFSVAFGASSGTDGSTFTGGGTRVEGGRPVPAFTGNLIARAEGDPPALLTCTLTVDAQERGIGECFDGVGTRYALQF</sequence>
<evidence type="ECO:0000256" key="1">
    <source>
        <dbReference type="SAM" id="SignalP"/>
    </source>
</evidence>
<protein>
    <recommendedName>
        <fullName evidence="4">Lipoprotein</fullName>
    </recommendedName>
</protein>
<gene>
    <name evidence="2" type="ORF">SY84_14400</name>
</gene>
<dbReference type="RefSeq" id="WP_046844578.1">
    <property type="nucleotide sequence ID" value="NZ_CP011389.1"/>
</dbReference>
<evidence type="ECO:0000313" key="2">
    <source>
        <dbReference type="EMBL" id="AKH18011.1"/>
    </source>
</evidence>
<dbReference type="EMBL" id="CP011389">
    <property type="protein sequence ID" value="AKH18011.1"/>
    <property type="molecule type" value="Genomic_DNA"/>
</dbReference>